<gene>
    <name evidence="3" type="ORF">BQ8794_130206</name>
</gene>
<name>A0A1R3V1E2_9HYPH</name>
<protein>
    <submittedName>
        <fullName evidence="3">Uncharacterized protein</fullName>
    </submittedName>
</protein>
<evidence type="ECO:0000313" key="4">
    <source>
        <dbReference type="Proteomes" id="UP000188388"/>
    </source>
</evidence>
<reference evidence="4" key="1">
    <citation type="submission" date="2017-01" db="EMBL/GenBank/DDBJ databases">
        <authorList>
            <person name="Brunel B."/>
        </authorList>
    </citation>
    <scope>NUCLEOTIDE SEQUENCE [LARGE SCALE GENOMIC DNA]</scope>
</reference>
<feature type="transmembrane region" description="Helical" evidence="2">
    <location>
        <begin position="6"/>
        <end position="25"/>
    </location>
</feature>
<keyword evidence="4" id="KW-1185">Reference proteome</keyword>
<organism evidence="3 4">
    <name type="scientific">Mesorhizobium prunaredense</name>
    <dbReference type="NCBI Taxonomy" id="1631249"/>
    <lineage>
        <taxon>Bacteria</taxon>
        <taxon>Pseudomonadati</taxon>
        <taxon>Pseudomonadota</taxon>
        <taxon>Alphaproteobacteria</taxon>
        <taxon>Hyphomicrobiales</taxon>
        <taxon>Phyllobacteriaceae</taxon>
        <taxon>Mesorhizobium</taxon>
    </lineage>
</organism>
<sequence length="67" mass="7778">MLPLLHEFFLCPLIGLNLFVIRKLYRLWRDVKSVCGQRRAGLKDRKAPGEGRERDNCLVPPKGLRAF</sequence>
<dbReference type="STRING" id="1631249.BQ8794_130206"/>
<dbReference type="EMBL" id="FTPD01000005">
    <property type="protein sequence ID" value="SIT53722.1"/>
    <property type="molecule type" value="Genomic_DNA"/>
</dbReference>
<feature type="compositionally biased region" description="Basic and acidic residues" evidence="1">
    <location>
        <begin position="44"/>
        <end position="56"/>
    </location>
</feature>
<keyword evidence="2" id="KW-1133">Transmembrane helix</keyword>
<keyword evidence="2" id="KW-0812">Transmembrane</keyword>
<evidence type="ECO:0000313" key="3">
    <source>
        <dbReference type="EMBL" id="SIT53722.1"/>
    </source>
</evidence>
<dbReference type="Proteomes" id="UP000188388">
    <property type="component" value="Unassembled WGS sequence"/>
</dbReference>
<evidence type="ECO:0000256" key="2">
    <source>
        <dbReference type="SAM" id="Phobius"/>
    </source>
</evidence>
<keyword evidence="2" id="KW-0472">Membrane</keyword>
<dbReference type="AlphaFoldDB" id="A0A1R3V1E2"/>
<feature type="region of interest" description="Disordered" evidence="1">
    <location>
        <begin position="44"/>
        <end position="67"/>
    </location>
</feature>
<proteinExistence type="predicted"/>
<evidence type="ECO:0000256" key="1">
    <source>
        <dbReference type="SAM" id="MobiDB-lite"/>
    </source>
</evidence>
<accession>A0A1R3V1E2</accession>